<dbReference type="EMBL" id="UINC01012498">
    <property type="protein sequence ID" value="SVA54553.1"/>
    <property type="molecule type" value="Genomic_DNA"/>
</dbReference>
<name>A0A381WRL1_9ZZZZ</name>
<dbReference type="InterPro" id="IPR029058">
    <property type="entry name" value="AB_hydrolase_fold"/>
</dbReference>
<protein>
    <recommendedName>
        <fullName evidence="1">BD-FAE-like domain-containing protein</fullName>
    </recommendedName>
</protein>
<organism evidence="2">
    <name type="scientific">marine metagenome</name>
    <dbReference type="NCBI Taxonomy" id="408172"/>
    <lineage>
        <taxon>unclassified sequences</taxon>
        <taxon>metagenomes</taxon>
        <taxon>ecological metagenomes</taxon>
    </lineage>
</organism>
<dbReference type="InterPro" id="IPR049492">
    <property type="entry name" value="BD-FAE-like_dom"/>
</dbReference>
<proteinExistence type="predicted"/>
<dbReference type="AlphaFoldDB" id="A0A381WRL1"/>
<dbReference type="Pfam" id="PF20434">
    <property type="entry name" value="BD-FAE"/>
    <property type="match status" value="1"/>
</dbReference>
<dbReference type="SUPFAM" id="SSF53474">
    <property type="entry name" value="alpha/beta-Hydrolases"/>
    <property type="match status" value="1"/>
</dbReference>
<feature type="non-terminal residue" evidence="2">
    <location>
        <position position="108"/>
    </location>
</feature>
<sequence length="108" mass="11879">MRCTTQLIVFGLAVICLPAIGFAQKKKAKNPNSLFDLEYAKVDGISLKLDLLMPSKKTDKKPELVVFFHGGSWRGGSKKTCHVGWLTHHGYAVASVDYRLSGQAKFPA</sequence>
<reference evidence="2" key="1">
    <citation type="submission" date="2018-05" db="EMBL/GenBank/DDBJ databases">
        <authorList>
            <person name="Lanie J.A."/>
            <person name="Ng W.-L."/>
            <person name="Kazmierczak K.M."/>
            <person name="Andrzejewski T.M."/>
            <person name="Davidsen T.M."/>
            <person name="Wayne K.J."/>
            <person name="Tettelin H."/>
            <person name="Glass J.I."/>
            <person name="Rusch D."/>
            <person name="Podicherti R."/>
            <person name="Tsui H.-C.T."/>
            <person name="Winkler M.E."/>
        </authorList>
    </citation>
    <scope>NUCLEOTIDE SEQUENCE</scope>
</reference>
<accession>A0A381WRL1</accession>
<feature type="domain" description="BD-FAE-like" evidence="1">
    <location>
        <begin position="49"/>
        <end position="108"/>
    </location>
</feature>
<evidence type="ECO:0000259" key="1">
    <source>
        <dbReference type="Pfam" id="PF20434"/>
    </source>
</evidence>
<evidence type="ECO:0000313" key="2">
    <source>
        <dbReference type="EMBL" id="SVA54553.1"/>
    </source>
</evidence>
<dbReference type="Gene3D" id="3.40.50.1820">
    <property type="entry name" value="alpha/beta hydrolase"/>
    <property type="match status" value="1"/>
</dbReference>
<gene>
    <name evidence="2" type="ORF">METZ01_LOCUS107407</name>
</gene>